<protein>
    <submittedName>
        <fullName evidence="1">Uncharacterized protein</fullName>
    </submittedName>
</protein>
<reference evidence="1 2" key="1">
    <citation type="submission" date="2020-10" db="EMBL/GenBank/DDBJ databases">
        <authorList>
            <person name="Peeters C."/>
        </authorList>
    </citation>
    <scope>NUCLEOTIDE SEQUENCE [LARGE SCALE GENOMIC DNA]</scope>
    <source>
        <strain evidence="1 2">LMG 27952</strain>
    </source>
</reference>
<organism evidence="1 2">
    <name type="scientific">Paraburkholderia hiiakae</name>
    <dbReference type="NCBI Taxonomy" id="1081782"/>
    <lineage>
        <taxon>Bacteria</taxon>
        <taxon>Pseudomonadati</taxon>
        <taxon>Pseudomonadota</taxon>
        <taxon>Betaproteobacteria</taxon>
        <taxon>Burkholderiales</taxon>
        <taxon>Burkholderiaceae</taxon>
        <taxon>Paraburkholderia</taxon>
    </lineage>
</organism>
<dbReference type="Proteomes" id="UP000656319">
    <property type="component" value="Unassembled WGS sequence"/>
</dbReference>
<keyword evidence="2" id="KW-1185">Reference proteome</keyword>
<dbReference type="EMBL" id="CAJHCQ010000025">
    <property type="protein sequence ID" value="CAD6558665.1"/>
    <property type="molecule type" value="Genomic_DNA"/>
</dbReference>
<evidence type="ECO:0000313" key="1">
    <source>
        <dbReference type="EMBL" id="CAD6558665.1"/>
    </source>
</evidence>
<comment type="caution">
    <text evidence="1">The sequence shown here is derived from an EMBL/GenBank/DDBJ whole genome shotgun (WGS) entry which is preliminary data.</text>
</comment>
<dbReference type="RefSeq" id="WP_201700120.1">
    <property type="nucleotide sequence ID" value="NZ_CAJHCQ010000025.1"/>
</dbReference>
<accession>A0ABN7IFY1</accession>
<sequence>MLFIVQWSGPAIVRKAAVERFKRHVDRSDQFGMLSIVGDVTGDQGSEPVGE</sequence>
<proteinExistence type="predicted"/>
<name>A0ABN7IFY1_9BURK</name>
<gene>
    <name evidence="1" type="ORF">LMG27952_06670</name>
</gene>
<evidence type="ECO:0000313" key="2">
    <source>
        <dbReference type="Proteomes" id="UP000656319"/>
    </source>
</evidence>